<reference evidence="4 5" key="1">
    <citation type="submission" date="2024-09" db="EMBL/GenBank/DDBJ databases">
        <authorList>
            <person name="Sun Q."/>
            <person name="Mori K."/>
        </authorList>
    </citation>
    <scope>NUCLEOTIDE SEQUENCE [LARGE SCALE GENOMIC DNA]</scope>
    <source>
        <strain evidence="4 5">ATCC 51285</strain>
    </source>
</reference>
<dbReference type="PANTHER" id="PTHR30006">
    <property type="entry name" value="THIAMINE-BINDING PERIPLASMIC PROTEIN-RELATED"/>
    <property type="match status" value="1"/>
</dbReference>
<sequence>MRALKSLTLAVLVGSASTAMAAEEVNVYSYRAPFLIQPMFDSFSKETGIKVNVVYADKGLIERLESEGANSPADLIMSVDIGMVNDVKVKGLAQAVESETIAANIPAQFRDPDNQWFGLTTRARIVYASKERVKEGEITSYEDLADPKWQGRICTRSGKHTYNLGLIASMIEHHGEAEAEQWLTALKSNLARKPEGNDRAQVKAIKEGQCDLAIGNSYYFFKMLTNKENPEEIEWAESVNLVFPNQADRGTHMNISGVSLTKHAPNKDNAIKLMEFLSGEEAQYLYAQENYEFPVRPGTKLSELVGKHMGEFKKDDLSLARIAELRETASKLVDKVGFDN</sequence>
<accession>A0ABV5ZFU1</accession>
<dbReference type="PIRSF" id="PIRSF002825">
    <property type="entry name" value="CfbpA"/>
    <property type="match status" value="1"/>
</dbReference>
<dbReference type="PANTHER" id="PTHR30006:SF15">
    <property type="entry name" value="IRON-UTILIZATION PERIPLASMIC PROTEIN"/>
    <property type="match status" value="1"/>
</dbReference>
<dbReference type="Proteomes" id="UP001589628">
    <property type="component" value="Unassembled WGS sequence"/>
</dbReference>
<evidence type="ECO:0000256" key="2">
    <source>
        <dbReference type="ARBA" id="ARBA00022729"/>
    </source>
</evidence>
<name>A0ABV5ZFU1_9GAMM</name>
<organism evidence="4 5">
    <name type="scientific">Balneatrix alpica</name>
    <dbReference type="NCBI Taxonomy" id="75684"/>
    <lineage>
        <taxon>Bacteria</taxon>
        <taxon>Pseudomonadati</taxon>
        <taxon>Pseudomonadota</taxon>
        <taxon>Gammaproteobacteria</taxon>
        <taxon>Oceanospirillales</taxon>
        <taxon>Balneatrichaceae</taxon>
        <taxon>Balneatrix</taxon>
    </lineage>
</organism>
<keyword evidence="2 3" id="KW-0732">Signal</keyword>
<evidence type="ECO:0000256" key="3">
    <source>
        <dbReference type="SAM" id="SignalP"/>
    </source>
</evidence>
<dbReference type="RefSeq" id="WP_027311430.1">
    <property type="nucleotide sequence ID" value="NZ_JAUESS010000019.1"/>
</dbReference>
<keyword evidence="5" id="KW-1185">Reference proteome</keyword>
<evidence type="ECO:0000313" key="4">
    <source>
        <dbReference type="EMBL" id="MFB9887473.1"/>
    </source>
</evidence>
<evidence type="ECO:0000256" key="1">
    <source>
        <dbReference type="ARBA" id="ARBA00008520"/>
    </source>
</evidence>
<evidence type="ECO:0000313" key="5">
    <source>
        <dbReference type="Proteomes" id="UP001589628"/>
    </source>
</evidence>
<dbReference type="SUPFAM" id="SSF53850">
    <property type="entry name" value="Periplasmic binding protein-like II"/>
    <property type="match status" value="1"/>
</dbReference>
<dbReference type="EMBL" id="JBHLZN010000005">
    <property type="protein sequence ID" value="MFB9887473.1"/>
    <property type="molecule type" value="Genomic_DNA"/>
</dbReference>
<dbReference type="Gene3D" id="3.40.190.10">
    <property type="entry name" value="Periplasmic binding protein-like II"/>
    <property type="match status" value="2"/>
</dbReference>
<feature type="signal peptide" evidence="3">
    <location>
        <begin position="1"/>
        <end position="21"/>
    </location>
</feature>
<comment type="similarity">
    <text evidence="1">Belongs to the bacterial solute-binding protein 1 family.</text>
</comment>
<proteinExistence type="inferred from homology"/>
<comment type="caution">
    <text evidence="4">The sequence shown here is derived from an EMBL/GenBank/DDBJ whole genome shotgun (WGS) entry which is preliminary data.</text>
</comment>
<dbReference type="Pfam" id="PF13343">
    <property type="entry name" value="SBP_bac_6"/>
    <property type="match status" value="1"/>
</dbReference>
<gene>
    <name evidence="4" type="ORF">ACFFLH_13720</name>
</gene>
<dbReference type="CDD" id="cd13542">
    <property type="entry name" value="PBP2_FutA1_ilke"/>
    <property type="match status" value="1"/>
</dbReference>
<feature type="chain" id="PRO_5045965683" evidence="3">
    <location>
        <begin position="22"/>
        <end position="340"/>
    </location>
</feature>
<protein>
    <submittedName>
        <fullName evidence="4">Fe(3+) ABC transporter substrate-binding protein</fullName>
    </submittedName>
</protein>
<dbReference type="InterPro" id="IPR026045">
    <property type="entry name" value="Ferric-bd"/>
</dbReference>